<protein>
    <submittedName>
        <fullName evidence="1">Uncharacterized protein</fullName>
    </submittedName>
</protein>
<evidence type="ECO:0000313" key="2">
    <source>
        <dbReference type="Proteomes" id="UP000060630"/>
    </source>
</evidence>
<dbReference type="Proteomes" id="UP000060630">
    <property type="component" value="Unassembled WGS sequence"/>
</dbReference>
<evidence type="ECO:0000313" key="1">
    <source>
        <dbReference type="EMBL" id="KWA72540.1"/>
    </source>
</evidence>
<organism evidence="1 2">
    <name type="scientific">Burkholderia ubonensis</name>
    <dbReference type="NCBI Taxonomy" id="101571"/>
    <lineage>
        <taxon>Bacteria</taxon>
        <taxon>Pseudomonadati</taxon>
        <taxon>Pseudomonadota</taxon>
        <taxon>Betaproteobacteria</taxon>
        <taxon>Burkholderiales</taxon>
        <taxon>Burkholderiaceae</taxon>
        <taxon>Burkholderia</taxon>
        <taxon>Burkholderia cepacia complex</taxon>
    </lineage>
</organism>
<name>A0A119H888_9BURK</name>
<comment type="caution">
    <text evidence="1">The sequence shown here is derived from an EMBL/GenBank/DDBJ whole genome shotgun (WGS) entry which is preliminary data.</text>
</comment>
<proteinExistence type="predicted"/>
<dbReference type="EMBL" id="LPHD01000194">
    <property type="protein sequence ID" value="KWA72540.1"/>
    <property type="molecule type" value="Genomic_DNA"/>
</dbReference>
<dbReference type="AlphaFoldDB" id="A0A119H888"/>
<reference evidence="1 2" key="1">
    <citation type="submission" date="2015-11" db="EMBL/GenBank/DDBJ databases">
        <title>Expanding the genomic diversity of Burkholderia species for the development of highly accurate diagnostics.</title>
        <authorList>
            <person name="Sahl J."/>
            <person name="Keim P."/>
            <person name="Wagner D."/>
        </authorList>
    </citation>
    <scope>NUCLEOTIDE SEQUENCE [LARGE SCALE GENOMIC DNA]</scope>
    <source>
        <strain evidence="1 2">MSMB2087WGS</strain>
    </source>
</reference>
<accession>A0A119H888</accession>
<gene>
    <name evidence="1" type="ORF">WL29_04755</name>
</gene>
<sequence>MNQGKKSVAHRSTPLGTQNRRVLQAAGSTICGAIAHGAAAPAGGFAKPQRGRGPARLAGKRQRHCVFIVVAFTQQKLSE</sequence>
<dbReference type="RefSeq" id="WP_060028564.1">
    <property type="nucleotide sequence ID" value="NZ_LPBY01000001.1"/>
</dbReference>